<dbReference type="Gene3D" id="2.60.120.10">
    <property type="entry name" value="Jelly Rolls"/>
    <property type="match status" value="2"/>
</dbReference>
<dbReference type="SUPFAM" id="SSF51206">
    <property type="entry name" value="cAMP-binding domain-like"/>
    <property type="match status" value="2"/>
</dbReference>
<keyword evidence="1" id="KW-0175">Coiled coil</keyword>
<organism evidence="3 4">
    <name type="scientific">Tetrahymena thermophila (strain SB210)</name>
    <dbReference type="NCBI Taxonomy" id="312017"/>
    <lineage>
        <taxon>Eukaryota</taxon>
        <taxon>Sar</taxon>
        <taxon>Alveolata</taxon>
        <taxon>Ciliophora</taxon>
        <taxon>Intramacronucleata</taxon>
        <taxon>Oligohymenophorea</taxon>
        <taxon>Hymenostomatida</taxon>
        <taxon>Tetrahymenina</taxon>
        <taxon>Tetrahymenidae</taxon>
        <taxon>Tetrahymena</taxon>
    </lineage>
</organism>
<dbReference type="InterPro" id="IPR018490">
    <property type="entry name" value="cNMP-bd_dom_sf"/>
</dbReference>
<feature type="region of interest" description="Disordered" evidence="2">
    <location>
        <begin position="758"/>
        <end position="780"/>
    </location>
</feature>
<dbReference type="InParanoid" id="I7LX34"/>
<name>I7LX34_TETTS</name>
<feature type="coiled-coil region" evidence="1">
    <location>
        <begin position="631"/>
        <end position="672"/>
    </location>
</feature>
<feature type="compositionally biased region" description="Low complexity" evidence="2">
    <location>
        <begin position="1040"/>
        <end position="1049"/>
    </location>
</feature>
<evidence type="ECO:0000256" key="1">
    <source>
        <dbReference type="SAM" id="Coils"/>
    </source>
</evidence>
<dbReference type="EMBL" id="GG662472">
    <property type="protein sequence ID" value="EAS03680.2"/>
    <property type="molecule type" value="Genomic_DNA"/>
</dbReference>
<evidence type="ECO:0000313" key="4">
    <source>
        <dbReference type="Proteomes" id="UP000009168"/>
    </source>
</evidence>
<feature type="compositionally biased region" description="Polar residues" evidence="2">
    <location>
        <begin position="1121"/>
        <end position="1144"/>
    </location>
</feature>
<dbReference type="PANTHER" id="PTHR23011:SF28">
    <property type="entry name" value="CYCLIC NUCLEOTIDE-BINDING DOMAIN CONTAINING PROTEIN"/>
    <property type="match status" value="1"/>
</dbReference>
<dbReference type="KEGG" id="tet:TTHERM_00474410"/>
<feature type="region of interest" description="Disordered" evidence="2">
    <location>
        <begin position="1119"/>
        <end position="1144"/>
    </location>
</feature>
<dbReference type="InterPro" id="IPR014710">
    <property type="entry name" value="RmlC-like_jellyroll"/>
</dbReference>
<feature type="region of interest" description="Disordered" evidence="2">
    <location>
        <begin position="1027"/>
        <end position="1053"/>
    </location>
</feature>
<feature type="compositionally biased region" description="Polar residues" evidence="2">
    <location>
        <begin position="758"/>
        <end position="769"/>
    </location>
</feature>
<keyword evidence="4" id="KW-1185">Reference proteome</keyword>
<protein>
    <submittedName>
        <fullName evidence="3">Cyclic nucleotide-binding domain protein</fullName>
    </submittedName>
</protein>
<dbReference type="Proteomes" id="UP000009168">
    <property type="component" value="Unassembled WGS sequence"/>
</dbReference>
<dbReference type="RefSeq" id="XP_001023925.2">
    <property type="nucleotide sequence ID" value="XM_001023925.2"/>
</dbReference>
<evidence type="ECO:0000256" key="2">
    <source>
        <dbReference type="SAM" id="MobiDB-lite"/>
    </source>
</evidence>
<evidence type="ECO:0000313" key="3">
    <source>
        <dbReference type="EMBL" id="EAS03680.2"/>
    </source>
</evidence>
<proteinExistence type="predicted"/>
<accession>I7LX34</accession>
<feature type="compositionally biased region" description="Polar residues" evidence="2">
    <location>
        <begin position="1027"/>
        <end position="1037"/>
    </location>
</feature>
<dbReference type="OrthoDB" id="166212at2759"/>
<reference evidence="4" key="1">
    <citation type="journal article" date="2006" name="PLoS Biol.">
        <title>Macronuclear genome sequence of the ciliate Tetrahymena thermophila, a model eukaryote.</title>
        <authorList>
            <person name="Eisen J.A."/>
            <person name="Coyne R.S."/>
            <person name="Wu M."/>
            <person name="Wu D."/>
            <person name="Thiagarajan M."/>
            <person name="Wortman J.R."/>
            <person name="Badger J.H."/>
            <person name="Ren Q."/>
            <person name="Amedeo P."/>
            <person name="Jones K.M."/>
            <person name="Tallon L.J."/>
            <person name="Delcher A.L."/>
            <person name="Salzberg S.L."/>
            <person name="Silva J.C."/>
            <person name="Haas B.J."/>
            <person name="Majoros W.H."/>
            <person name="Farzad M."/>
            <person name="Carlton J.M."/>
            <person name="Smith R.K. Jr."/>
            <person name="Garg J."/>
            <person name="Pearlman R.E."/>
            <person name="Karrer K.M."/>
            <person name="Sun L."/>
            <person name="Manning G."/>
            <person name="Elde N.C."/>
            <person name="Turkewitz A.P."/>
            <person name="Asai D.J."/>
            <person name="Wilkes D.E."/>
            <person name="Wang Y."/>
            <person name="Cai H."/>
            <person name="Collins K."/>
            <person name="Stewart B.A."/>
            <person name="Lee S.R."/>
            <person name="Wilamowska K."/>
            <person name="Weinberg Z."/>
            <person name="Ruzzo W.L."/>
            <person name="Wloga D."/>
            <person name="Gaertig J."/>
            <person name="Frankel J."/>
            <person name="Tsao C.-C."/>
            <person name="Gorovsky M.A."/>
            <person name="Keeling P.J."/>
            <person name="Waller R.F."/>
            <person name="Patron N.J."/>
            <person name="Cherry J.M."/>
            <person name="Stover N.A."/>
            <person name="Krieger C.J."/>
            <person name="del Toro C."/>
            <person name="Ryder H.F."/>
            <person name="Williamson S.C."/>
            <person name="Barbeau R.A."/>
            <person name="Hamilton E.P."/>
            <person name="Orias E."/>
        </authorList>
    </citation>
    <scope>NUCLEOTIDE SEQUENCE [LARGE SCALE GENOMIC DNA]</scope>
    <source>
        <strain evidence="4">SB210</strain>
    </source>
</reference>
<sequence length="1332" mass="155208">MTLSTEGVDQDKNKLLKVVIQTLSYQKEDRNSEDIQILKEYFKNFKIFKDIENQLPQVQYNLLFGELKLEYHKKHKAIFRYGDACYKYYILLSGSAYLLKPTSQINEEEQIGQEKFKSISDEQQKDIQSIIENYPNKALVDIITSDHQIEGQVLNQKVARNSALVCCENTYVASLNSDAYHFIVEKYFSNQLQEKIEFLRKFPFLQIWSNAHLSNLLQTIKVCEYIKNQIVYTKNDPIQYIYLIKSGEFEIVQDIQADYEEPEQPMECYKQSIEEFYESFNMLNLQFKRTKKKEIQKKQKIVLLSSGQSFGLSEVAQHEQKRQETAICTSIKAEVYLLDKQVYLNSIKDKNNNELAKEYCLKQQWRNQYLENSKNLFQQLEYRKYSIQTNRSLRQIKGLLELGIDVNQENDQVNQKSSNQINSKYISALQTPTNSETQVKIKGFSSHCHHDESPKQYFHVKTELSREEKLSEQNSLSPRFEIDYLQENNKDEFKNNQMEIKSMPTKIIKNNISSQKSIKQFANLLNKSIEEKGKQNSSKQQANITFSNLSNQKSQKAILSTILKSMTNKSQSNSKKDGGFFSGLRISEFNSLQKSKQQNSKEELTQKFESESNLLKNMATSPKNFYEEELMNRLTINMNEQQLKKKNKQAEMLKQQIQVQNEQKKIKGQEDKNKIKLQIKELSKTQTTLTGREKNGHKKISQSPKKITFKVKKQCLEAIRSDKLDSANSLDLNQLFHTSDLKDRFQQMVQIENQMSEQYSKIQSNQNIDQEQKSKDNLPSSQSLKCFEKDFKDAQQLVNKRLSIDSLSQKQYFENIKKALNINRQQVFKNQIIKRMSIQPPPSIPIYMTLTSSSRQAPSTPKSTNSKQRLSIFFPTPKHSESNNQGLYFGNQSCQYENYQLQEQNQTNQIKKSDHEKSLTQRKNEDIFQYLIHRENVYTKNESQNNERQLNEQQILEIQNAGKNRQDKQIQTSEQKLRTKMEDLCQISQINEVSDQMSNNDNINISLNKFPSKQYINLQIKSPKNRFVTSSSLNQKQCDNKGNNSPNSNKNKKKPFIIDYNFVDSSGSSRYSKVQPKLNLDFSSYTSRHTTHLENTKNQQNNICKPKYKKQLHIDCEDKTPNSQQQKTPTPSKALNSQANESNSNSIYQQIKQETDQSKTPINNTVVQFEQSTRISPFNGAKSQVITGGFSNKSTASSSRPHLFKKDVIEQQIQQSRPTSKQNQKIFLFELLNKNQYQNGDPIKTQNNVLPQEIPLQPYQKQLYKFQESYYKSPINKSIITAYSQRNLVFKTIQKEQNKSLKDNCCQGNSIILQKNAKSPTVNLSQIVYTKV</sequence>
<dbReference type="GeneID" id="7844270"/>
<dbReference type="PANTHER" id="PTHR23011">
    <property type="entry name" value="CYCLIC NUCLEOTIDE-BINDING DOMAIN CONTAINING PROTEIN"/>
    <property type="match status" value="1"/>
</dbReference>
<gene>
    <name evidence="3" type="ORF">TTHERM_00474410</name>
</gene>